<proteinExistence type="predicted"/>
<gene>
    <name evidence="1" type="ORF">RND71_022454</name>
</gene>
<dbReference type="EMBL" id="JAVYJV010000012">
    <property type="protein sequence ID" value="KAK4356844.1"/>
    <property type="molecule type" value="Genomic_DNA"/>
</dbReference>
<sequence>MAYDNEYKNSIWLALFPQVLDSYNLYKFMYFRRIKYQVINDRAKCSGKIEDGSSCNPTEKDSPMSNLALIADQSVQLTKSKTVRTGIAEPVADIKETKAKQQEALKLTVYEKISGQECLTKLFYIFDLIVVELQEVETPFGS</sequence>
<dbReference type="AlphaFoldDB" id="A0AAE1VCY4"/>
<evidence type="ECO:0000313" key="2">
    <source>
        <dbReference type="Proteomes" id="UP001291623"/>
    </source>
</evidence>
<protein>
    <submittedName>
        <fullName evidence="1">Uncharacterized protein</fullName>
    </submittedName>
</protein>
<evidence type="ECO:0000313" key="1">
    <source>
        <dbReference type="EMBL" id="KAK4356844.1"/>
    </source>
</evidence>
<name>A0AAE1VCY4_9SOLA</name>
<accession>A0AAE1VCY4</accession>
<organism evidence="1 2">
    <name type="scientific">Anisodus tanguticus</name>
    <dbReference type="NCBI Taxonomy" id="243964"/>
    <lineage>
        <taxon>Eukaryota</taxon>
        <taxon>Viridiplantae</taxon>
        <taxon>Streptophyta</taxon>
        <taxon>Embryophyta</taxon>
        <taxon>Tracheophyta</taxon>
        <taxon>Spermatophyta</taxon>
        <taxon>Magnoliopsida</taxon>
        <taxon>eudicotyledons</taxon>
        <taxon>Gunneridae</taxon>
        <taxon>Pentapetalae</taxon>
        <taxon>asterids</taxon>
        <taxon>lamiids</taxon>
        <taxon>Solanales</taxon>
        <taxon>Solanaceae</taxon>
        <taxon>Solanoideae</taxon>
        <taxon>Hyoscyameae</taxon>
        <taxon>Anisodus</taxon>
    </lineage>
</organism>
<reference evidence="1" key="1">
    <citation type="submission" date="2023-12" db="EMBL/GenBank/DDBJ databases">
        <title>Genome assembly of Anisodus tanguticus.</title>
        <authorList>
            <person name="Wang Y.-J."/>
        </authorList>
    </citation>
    <scope>NUCLEOTIDE SEQUENCE</scope>
    <source>
        <strain evidence="1">KB-2021</strain>
        <tissue evidence="1">Leaf</tissue>
    </source>
</reference>
<keyword evidence="2" id="KW-1185">Reference proteome</keyword>
<dbReference type="Proteomes" id="UP001291623">
    <property type="component" value="Unassembled WGS sequence"/>
</dbReference>
<comment type="caution">
    <text evidence="1">The sequence shown here is derived from an EMBL/GenBank/DDBJ whole genome shotgun (WGS) entry which is preliminary data.</text>
</comment>